<evidence type="ECO:0000313" key="2">
    <source>
        <dbReference type="Proteomes" id="UP001168528"/>
    </source>
</evidence>
<dbReference type="EMBL" id="JAUKPO010000117">
    <property type="protein sequence ID" value="MDO1451905.1"/>
    <property type="molecule type" value="Genomic_DNA"/>
</dbReference>
<reference evidence="1" key="1">
    <citation type="submission" date="2023-07" db="EMBL/GenBank/DDBJ databases">
        <title>The genome sequence of Rhodocytophaga aerolata KACC 12507.</title>
        <authorList>
            <person name="Zhang X."/>
        </authorList>
    </citation>
    <scope>NUCLEOTIDE SEQUENCE</scope>
    <source>
        <strain evidence="1">KACC 12507</strain>
    </source>
</reference>
<keyword evidence="2" id="KW-1185">Reference proteome</keyword>
<dbReference type="Proteomes" id="UP001168528">
    <property type="component" value="Unassembled WGS sequence"/>
</dbReference>
<proteinExistence type="predicted"/>
<evidence type="ECO:0008006" key="3">
    <source>
        <dbReference type="Google" id="ProtNLM"/>
    </source>
</evidence>
<organism evidence="1 2">
    <name type="scientific">Rhodocytophaga aerolata</name>
    <dbReference type="NCBI Taxonomy" id="455078"/>
    <lineage>
        <taxon>Bacteria</taxon>
        <taxon>Pseudomonadati</taxon>
        <taxon>Bacteroidota</taxon>
        <taxon>Cytophagia</taxon>
        <taxon>Cytophagales</taxon>
        <taxon>Rhodocytophagaceae</taxon>
        <taxon>Rhodocytophaga</taxon>
    </lineage>
</organism>
<dbReference type="RefSeq" id="WP_378410891.1">
    <property type="nucleotide sequence ID" value="NZ_JBHSMY010000146.1"/>
</dbReference>
<comment type="caution">
    <text evidence="1">The sequence shown here is derived from an EMBL/GenBank/DDBJ whole genome shotgun (WGS) entry which is preliminary data.</text>
</comment>
<protein>
    <recommendedName>
        <fullName evidence="3">DUF4468 domain-containing protein</fullName>
    </recommendedName>
</protein>
<gene>
    <name evidence="1" type="ORF">Q0590_36890</name>
</gene>
<evidence type="ECO:0000313" key="1">
    <source>
        <dbReference type="EMBL" id="MDO1451905.1"/>
    </source>
</evidence>
<accession>A0ABT8RIJ3</accession>
<name>A0ABT8RIJ3_9BACT</name>
<sequence>MQGRVLLFCLFILSTSCFLIDQKIDIEVPSGYIGWVYVIPVKDTSGLDIQKVGGRYQINHNGVAYVPVSVLDIKKDSRVLAFEGSKDISADMRYAGSVYAVKDSGNEYEYIQFYFPSLKERKIADADEYWRNKSWEYRSKFDSLLETDSIVFK</sequence>
<dbReference type="PROSITE" id="PS51257">
    <property type="entry name" value="PROKAR_LIPOPROTEIN"/>
    <property type="match status" value="1"/>
</dbReference>